<reference evidence="2" key="1">
    <citation type="submission" date="2015-12" db="EMBL/GenBank/DDBJ databases">
        <title>Update maize B73 reference genome by single molecule sequencing technologies.</title>
        <authorList>
            <consortium name="Maize Genome Sequencing Project"/>
            <person name="Ware D."/>
        </authorList>
    </citation>
    <scope>NUCLEOTIDE SEQUENCE</scope>
    <source>
        <tissue evidence="2">Seedling</tissue>
    </source>
</reference>
<feature type="compositionally biased region" description="Low complexity" evidence="1">
    <location>
        <begin position="41"/>
        <end position="54"/>
    </location>
</feature>
<dbReference type="PANTHER" id="PTHR47191:SF2">
    <property type="entry name" value="OS05G0170800 PROTEIN"/>
    <property type="match status" value="1"/>
</dbReference>
<evidence type="ECO:0000256" key="1">
    <source>
        <dbReference type="SAM" id="MobiDB-lite"/>
    </source>
</evidence>
<dbReference type="STRING" id="4577.A0A1D6FM46"/>
<protein>
    <submittedName>
        <fullName evidence="2">Protein apaG</fullName>
    </submittedName>
</protein>
<dbReference type="EMBL" id="CM000784">
    <property type="protein sequence ID" value="AQK92738.1"/>
    <property type="molecule type" value="Genomic_DNA"/>
</dbReference>
<dbReference type="IntAct" id="A0A1D6FM46">
    <property type="interactions" value="2"/>
</dbReference>
<dbReference type="InterPro" id="IPR001943">
    <property type="entry name" value="UVR_dom"/>
</dbReference>
<dbReference type="InterPro" id="IPR007474">
    <property type="entry name" value="ApaG_domain"/>
</dbReference>
<evidence type="ECO:0000313" key="2">
    <source>
        <dbReference type="EMBL" id="AQK92738.1"/>
    </source>
</evidence>
<feature type="region of interest" description="Disordered" evidence="1">
    <location>
        <begin position="1"/>
        <end position="67"/>
    </location>
</feature>
<dbReference type="InParanoid" id="A0A1D6FM46"/>
<dbReference type="Pfam" id="PF02151">
    <property type="entry name" value="UVR"/>
    <property type="match status" value="1"/>
</dbReference>
<dbReference type="SMR" id="A0A1D6FM46"/>
<organism evidence="2">
    <name type="scientific">Zea mays</name>
    <name type="common">Maize</name>
    <dbReference type="NCBI Taxonomy" id="4577"/>
    <lineage>
        <taxon>Eukaryota</taxon>
        <taxon>Viridiplantae</taxon>
        <taxon>Streptophyta</taxon>
        <taxon>Embryophyta</taxon>
        <taxon>Tracheophyta</taxon>
        <taxon>Spermatophyta</taxon>
        <taxon>Magnoliopsida</taxon>
        <taxon>Liliopsida</taxon>
        <taxon>Poales</taxon>
        <taxon>Poaceae</taxon>
        <taxon>PACMAD clade</taxon>
        <taxon>Panicoideae</taxon>
        <taxon>Andropogonodae</taxon>
        <taxon>Andropogoneae</taxon>
        <taxon>Tripsacinae</taxon>
        <taxon>Zea</taxon>
    </lineage>
</organism>
<dbReference type="PANTHER" id="PTHR47191">
    <property type="entry name" value="OS05G0170800 PROTEIN"/>
    <property type="match status" value="1"/>
</dbReference>
<dbReference type="InterPro" id="IPR050718">
    <property type="entry name" value="ApaG-like"/>
</dbReference>
<sequence length="319" mass="35488">MQWAGLRSQAPVPTAAWTGPRPRTARCPQGRFPTARRALVASAAASDANSSSNSPGKDEEGEEVVRREKEEKAVASLLMRSQKYAMLKQQLAVAAQFEAKAEMKFCNISIGRNLVSSLTCTLGLVLQDYKEAARLRDSLRSFEEKEPVLCLRRLMKKAIEEERFEDAAKYRDELKILAPHSLLKCSSDATTLGIRVQVRSVYIESRSQPLKGQFFFAYRIRITNSSQRPVQLLKRHWIVTDGNGRTENIWGVGVVGEQPVIFPKTGFEYSSACPLSTPNGRMEGDFEMKHIDKAGSSTFNVAIAPFSLSILGDDNDVLL</sequence>
<dbReference type="Pfam" id="PF04379">
    <property type="entry name" value="DUF525"/>
    <property type="match status" value="1"/>
</dbReference>
<dbReference type="AlphaFoldDB" id="A0A1D6FM46"/>
<dbReference type="eggNOG" id="KOG4408">
    <property type="taxonomic scope" value="Eukaryota"/>
</dbReference>
<dbReference type="Gene3D" id="2.60.40.1470">
    <property type="entry name" value="ApaG domain"/>
    <property type="match status" value="1"/>
</dbReference>
<dbReference type="SUPFAM" id="SSF110069">
    <property type="entry name" value="ApaG-like"/>
    <property type="match status" value="1"/>
</dbReference>
<dbReference type="OMA" id="YASACPL"/>
<accession>A0A1D6FM46</accession>
<dbReference type="FunCoup" id="A0A1D6FM46">
    <property type="interactions" value="269"/>
</dbReference>
<proteinExistence type="predicted"/>
<name>A0A1D6FM46_MAIZE</name>
<gene>
    <name evidence="2" type="ORF">ZEAMMB73_Zm00001d009800</name>
</gene>
<accession>A0A3L6DRF5</accession>
<dbReference type="PaxDb" id="4577-GRMZM2G153582_P01"/>
<dbReference type="ExpressionAtlas" id="A0A1D6FM46">
    <property type="expression patterns" value="baseline and differential"/>
</dbReference>
<dbReference type="NCBIfam" id="NF003967">
    <property type="entry name" value="PRK05461.1"/>
    <property type="match status" value="1"/>
</dbReference>
<dbReference type="InterPro" id="IPR036767">
    <property type="entry name" value="ApaG_sf"/>
</dbReference>
<dbReference type="PROSITE" id="PS51087">
    <property type="entry name" value="APAG"/>
    <property type="match status" value="1"/>
</dbReference>
<dbReference type="PROSITE" id="PS50151">
    <property type="entry name" value="UVR"/>
    <property type="match status" value="1"/>
</dbReference>